<dbReference type="SUPFAM" id="SSF55729">
    <property type="entry name" value="Acyl-CoA N-acyltransferases (Nat)"/>
    <property type="match status" value="1"/>
</dbReference>
<organism evidence="2 3">
    <name type="scientific">Frateuria terrea</name>
    <dbReference type="NCBI Taxonomy" id="529704"/>
    <lineage>
        <taxon>Bacteria</taxon>
        <taxon>Pseudomonadati</taxon>
        <taxon>Pseudomonadota</taxon>
        <taxon>Gammaproteobacteria</taxon>
        <taxon>Lysobacterales</taxon>
        <taxon>Rhodanobacteraceae</taxon>
        <taxon>Frateuria</taxon>
    </lineage>
</organism>
<dbReference type="PROSITE" id="PS51729">
    <property type="entry name" value="GNAT_YJDJ"/>
    <property type="match status" value="1"/>
</dbReference>
<dbReference type="Proteomes" id="UP000199420">
    <property type="component" value="Unassembled WGS sequence"/>
</dbReference>
<dbReference type="EMBL" id="FNYC01000001">
    <property type="protein sequence ID" value="SEI47731.1"/>
    <property type="molecule type" value="Genomic_DNA"/>
</dbReference>
<gene>
    <name evidence="2" type="ORF">SAMN04487997_0876</name>
</gene>
<proteinExistence type="predicted"/>
<dbReference type="STRING" id="529704.SAMN02927913_0791"/>
<evidence type="ECO:0000313" key="2">
    <source>
        <dbReference type="EMBL" id="SEI47731.1"/>
    </source>
</evidence>
<reference evidence="2 3" key="1">
    <citation type="submission" date="2016-10" db="EMBL/GenBank/DDBJ databases">
        <authorList>
            <person name="de Groot N.N."/>
        </authorList>
    </citation>
    <scope>NUCLEOTIDE SEQUENCE [LARGE SCALE GENOMIC DNA]</scope>
    <source>
        <strain evidence="2 3">DSM 26515</strain>
    </source>
</reference>
<evidence type="ECO:0000259" key="1">
    <source>
        <dbReference type="PROSITE" id="PS51729"/>
    </source>
</evidence>
<protein>
    <recommendedName>
        <fullName evidence="1">N-acetyltransferase domain-containing protein</fullName>
    </recommendedName>
</protein>
<dbReference type="RefSeq" id="WP_091333813.1">
    <property type="nucleotide sequence ID" value="NZ_FNYC01000001.1"/>
</dbReference>
<name>A0A1H6QVL9_9GAMM</name>
<accession>A0A1H6QVL9</accession>
<dbReference type="InterPro" id="IPR045057">
    <property type="entry name" value="Gcn5-rel_NAT"/>
</dbReference>
<feature type="domain" description="N-acetyltransferase" evidence="1">
    <location>
        <begin position="6"/>
        <end position="91"/>
    </location>
</feature>
<dbReference type="InterPro" id="IPR016181">
    <property type="entry name" value="Acyl_CoA_acyltransferase"/>
</dbReference>
<evidence type="ECO:0000313" key="3">
    <source>
        <dbReference type="Proteomes" id="UP000199420"/>
    </source>
</evidence>
<dbReference type="PANTHER" id="PTHR31435:SF9">
    <property type="entry name" value="PROTEIN NATD1"/>
    <property type="match status" value="1"/>
</dbReference>
<dbReference type="AlphaFoldDB" id="A0A1H6QVL9"/>
<dbReference type="Pfam" id="PF14542">
    <property type="entry name" value="Acetyltransf_CG"/>
    <property type="match status" value="1"/>
</dbReference>
<dbReference type="OrthoDB" id="9813275at2"/>
<dbReference type="InterPro" id="IPR031165">
    <property type="entry name" value="GNAT_YJDJ"/>
</dbReference>
<dbReference type="PANTHER" id="PTHR31435">
    <property type="entry name" value="PROTEIN NATD1"/>
    <property type="match status" value="1"/>
</dbReference>
<sequence length="91" mass="9960">MSFDIRHDRTARCFETVVDGQPCELDYRLDGNVMTITHTGVPAPVEGRGIASALTLAAMQAARAEGWTVVPACAYAASWLRRHPEFADLRA</sequence>
<dbReference type="Gene3D" id="3.40.630.30">
    <property type="match status" value="1"/>
</dbReference>
<keyword evidence="3" id="KW-1185">Reference proteome</keyword>